<organism evidence="2">
    <name type="scientific">Ostreococcus tauri</name>
    <name type="common">Marine green alga</name>
    <dbReference type="NCBI Taxonomy" id="70448"/>
    <lineage>
        <taxon>Eukaryota</taxon>
        <taxon>Viridiplantae</taxon>
        <taxon>Chlorophyta</taxon>
        <taxon>Mamiellophyceae</taxon>
        <taxon>Mamiellales</taxon>
        <taxon>Bathycoccaceae</taxon>
        <taxon>Ostreococcus</taxon>
    </lineage>
</organism>
<dbReference type="PANTHER" id="PTHR47909:SF2">
    <property type="entry name" value="GPI INOSITOL-DEACYLASE"/>
    <property type="match status" value="1"/>
</dbReference>
<dbReference type="Proteomes" id="UP000195557">
    <property type="component" value="Unassembled WGS sequence"/>
</dbReference>
<protein>
    <recommendedName>
        <fullName evidence="3">GPI inositol-deacylase PGAP1-like</fullName>
    </recommendedName>
</protein>
<evidence type="ECO:0000313" key="2">
    <source>
        <dbReference type="EMBL" id="OUS44332.1"/>
    </source>
</evidence>
<dbReference type="EMBL" id="KZ155825">
    <property type="protein sequence ID" value="OUS44332.1"/>
    <property type="molecule type" value="Genomic_DNA"/>
</dbReference>
<evidence type="ECO:0008006" key="3">
    <source>
        <dbReference type="Google" id="ProtNLM"/>
    </source>
</evidence>
<reference evidence="2" key="1">
    <citation type="submission" date="2017-04" db="EMBL/GenBank/DDBJ databases">
        <title>Population genomics of picophytoplankton unveils novel chromosome hypervariability.</title>
        <authorList>
            <consortium name="DOE Joint Genome Institute"/>
            <person name="Blanc-Mathieu R."/>
            <person name="Krasovec M."/>
            <person name="Hebrard M."/>
            <person name="Yau S."/>
            <person name="Desgranges E."/>
            <person name="Martin J."/>
            <person name="Schackwitz W."/>
            <person name="Kuo A."/>
            <person name="Salin G."/>
            <person name="Donnadieu C."/>
            <person name="Desdevises Y."/>
            <person name="Sanchez-Ferandin S."/>
            <person name="Moreau H."/>
            <person name="Rivals E."/>
            <person name="Grigoriev I.V."/>
            <person name="Grimsley N."/>
            <person name="Eyre-Walker A."/>
            <person name="Piganeau G."/>
        </authorList>
    </citation>
    <scope>NUCLEOTIDE SEQUENCE [LARGE SCALE GENOMIC DNA]</scope>
    <source>
        <strain evidence="2">RCC 1115</strain>
    </source>
</reference>
<feature type="compositionally biased region" description="Basic and acidic residues" evidence="1">
    <location>
        <begin position="34"/>
        <end position="47"/>
    </location>
</feature>
<proteinExistence type="predicted"/>
<dbReference type="InterPro" id="IPR029058">
    <property type="entry name" value="AB_hydrolase_fold"/>
</dbReference>
<accession>A0A1Y5IAZ9</accession>
<dbReference type="PANTHER" id="PTHR47909">
    <property type="entry name" value="ALPHA/BETA-HYDROLASES SUPERFAMILY PROTEIN"/>
    <property type="match status" value="1"/>
</dbReference>
<sequence>MTRALAPAPPLARARTRAQGPRPSTRPFSASVRAESETHGRRPDARAHVQQNLIQRRSVVSRASIANDVAVNDANDRFGRPRARAPAQAPPIVVLGGFGNAASDYEDALGSDDASLVKSLKERGFAVHVARLERKDWAIGILRGIFTRGFWLNACTTRESYGWYLERVHEAVEEALEANPEATKVDLVAHSAGGWLARAFIGGARALNASEAECSGEALERDARVRRLVCLGTPHAQDAKSDPTRGASKWVNDTWPGAYFAPEVRYVCVTGRAVTGDVTAEPKTVRKYAAGSYAVVAGGDGNGVEGDAVVPNSAALALQGAETVVIDGCWHSMSTVGTFDEASKFPWYGSDDVVDEWLTALCD</sequence>
<evidence type="ECO:0000256" key="1">
    <source>
        <dbReference type="SAM" id="MobiDB-lite"/>
    </source>
</evidence>
<name>A0A1Y5IAZ9_OSTTA</name>
<dbReference type="SUPFAM" id="SSF53474">
    <property type="entry name" value="alpha/beta-Hydrolases"/>
    <property type="match status" value="1"/>
</dbReference>
<feature type="region of interest" description="Disordered" evidence="1">
    <location>
        <begin position="1"/>
        <end position="47"/>
    </location>
</feature>
<dbReference type="Gene3D" id="3.40.50.1820">
    <property type="entry name" value="alpha/beta hydrolase"/>
    <property type="match status" value="1"/>
</dbReference>
<dbReference type="eggNOG" id="ENOG502QS8K">
    <property type="taxonomic scope" value="Eukaryota"/>
</dbReference>
<gene>
    <name evidence="2" type="ORF">BE221DRAFT_214004</name>
</gene>
<dbReference type="AlphaFoldDB" id="A0A1Y5IAZ9"/>